<dbReference type="Gramene" id="KCW53765">
    <property type="protein sequence ID" value="KCW53765"/>
    <property type="gene ID" value="EUGRSUZ_J03018"/>
</dbReference>
<evidence type="ECO:0000313" key="1">
    <source>
        <dbReference type="EMBL" id="KCW53765.1"/>
    </source>
</evidence>
<dbReference type="EMBL" id="KK198762">
    <property type="protein sequence ID" value="KCW53765.1"/>
    <property type="molecule type" value="Genomic_DNA"/>
</dbReference>
<name>A0A059AK27_EUCGR</name>
<accession>A0A059AK27</accession>
<gene>
    <name evidence="1" type="ORF">EUGRSUZ_J03018</name>
</gene>
<reference evidence="1" key="1">
    <citation type="submission" date="2013-07" db="EMBL/GenBank/DDBJ databases">
        <title>The genome of Eucalyptus grandis.</title>
        <authorList>
            <person name="Schmutz J."/>
            <person name="Hayes R."/>
            <person name="Myburg A."/>
            <person name="Tuskan G."/>
            <person name="Grattapaglia D."/>
            <person name="Rokhsar D.S."/>
        </authorList>
    </citation>
    <scope>NUCLEOTIDE SEQUENCE</scope>
    <source>
        <tissue evidence="1">Leaf extractions</tissue>
    </source>
</reference>
<dbReference type="InParanoid" id="A0A059AK27"/>
<dbReference type="AlphaFoldDB" id="A0A059AK27"/>
<proteinExistence type="predicted"/>
<protein>
    <submittedName>
        <fullName evidence="1">Uncharacterized protein</fullName>
    </submittedName>
</protein>
<sequence>MSDLLLFQPPLHCSADSKQKRTKTVGKLLGKRILISIEKNEKIFNPQEAGQIAERCDKSMFELQHPSFRTTIYPGLVENAYSIHVDVPFTDIWD</sequence>
<organism evidence="1">
    <name type="scientific">Eucalyptus grandis</name>
    <name type="common">Flooded gum</name>
    <dbReference type="NCBI Taxonomy" id="71139"/>
    <lineage>
        <taxon>Eukaryota</taxon>
        <taxon>Viridiplantae</taxon>
        <taxon>Streptophyta</taxon>
        <taxon>Embryophyta</taxon>
        <taxon>Tracheophyta</taxon>
        <taxon>Spermatophyta</taxon>
        <taxon>Magnoliopsida</taxon>
        <taxon>eudicotyledons</taxon>
        <taxon>Gunneridae</taxon>
        <taxon>Pentapetalae</taxon>
        <taxon>rosids</taxon>
        <taxon>malvids</taxon>
        <taxon>Myrtales</taxon>
        <taxon>Myrtaceae</taxon>
        <taxon>Myrtoideae</taxon>
        <taxon>Eucalypteae</taxon>
        <taxon>Eucalyptus</taxon>
    </lineage>
</organism>